<name>A0ABD3H0Y4_9MARC</name>
<gene>
    <name evidence="5" type="ORF">R1sor_002613</name>
</gene>
<comment type="caution">
    <text evidence="5">The sequence shown here is derived from an EMBL/GenBank/DDBJ whole genome shotgun (WGS) entry which is preliminary data.</text>
</comment>
<feature type="coiled-coil region" evidence="3">
    <location>
        <begin position="616"/>
        <end position="650"/>
    </location>
</feature>
<dbReference type="PANTHER" id="PTHR31580:SF4">
    <property type="entry name" value="FILAMENT-LIKE PLANT PROTEIN 6"/>
    <property type="match status" value="1"/>
</dbReference>
<feature type="compositionally biased region" description="Polar residues" evidence="4">
    <location>
        <begin position="1092"/>
        <end position="1102"/>
    </location>
</feature>
<evidence type="ECO:0000256" key="3">
    <source>
        <dbReference type="SAM" id="Coils"/>
    </source>
</evidence>
<dbReference type="Proteomes" id="UP001633002">
    <property type="component" value="Unassembled WGS sequence"/>
</dbReference>
<feature type="compositionally biased region" description="Low complexity" evidence="4">
    <location>
        <begin position="1232"/>
        <end position="1244"/>
    </location>
</feature>
<proteinExistence type="inferred from homology"/>
<feature type="region of interest" description="Disordered" evidence="4">
    <location>
        <begin position="1061"/>
        <end position="1184"/>
    </location>
</feature>
<sequence length="1272" mass="140828">MLATKILRSQGRPRATLGNMDQQQCVQVRAVPALWGGPVGVVYFSALELKLIRRMVTDAKLGKPALVAVCVSLAVTSSLSWRRQFESNTIIISEAPIMSESKRSWPWKKKSHEKVASAPDSAESSPKPSPHSSKLFDEQDVSKLIADHNRSSSDVVAQWQQSEAKLKNLSDKLSVAITEITAKDSLVKQHAKVAEEAVSGWEKAEAEAAALKQQLDLTMQQKLATEDRVSHLDGALKECMKQLRHVREEQEQRIHETMVKKTREYDQLRQEMEAKLAEYSQHLQEARAEALESRGEARAMANVLQEKTNSLSDVSDAKARAEAEVKIMQVRLESLEKENASLKYELHVLNKELQIRNDEREYERKATENASKQHLENVKKIAKLEAECQRLRILVRKKLPGPAALAQMKQEVEALGGSKEYDGKRRRSLGRSNTSRDSDSAIDSLHDPFQESSNREAELLAERMVAMDDELKLVREALAKREVELQASRLMCAKTASKLSVAEEQLEIARSGGKVSNNTRPISHKREGSRALDRFKDGSVNSVEAWEAASALIAELDQFKKTSDKQSSSTNVDLMDDFAEMERLAMASETAHSPKKPELDSKETSVHESDEYIKKLTLKEKELEAANRLCSELQQRLAKAEEHLASVQSRNASNEAAIIGLHDKLDKLSGNHQRDEGINKALEDLVESQSRSMRSGAVNEITLLDEVGSYNGGRASKPGKGSSVSRTSSDVGYEANEDLASVLSDAESKASTMGTDLLTTVRRVVRAVEALAQATGSEHEVSSTPRNSAAFDRSVQDHQVHPFIHWKNVELDGNMQGLILMSNKLLLGKADMVDFLGELTAVLNFLVNVCTRNVDQLVERIEGNQGLTSRDKDEELRRVRSEKAALESHMRAEMGRLSALEVEVENNKKEKADLKRSLDAANEKLDAAVSKLREVEKLTSEVEGSHEHIENELNELAASKAELEREVTILRKKVACLEGELQNERRRYQDVVAKYHEYQQQLHSDSSAGSVSRDGDWRHQSVDESEIRLRKEREISSAAEKLAECQRSILDLGKQLKALTSSPRDSLDASYDSDTASSIDRVTINGDHHRTTLSPQQENLSESHPAAEIHHERTASGSTAWSTPRANSISGSPFIDRRSPSPSSPQISRVATTNGHHYPGSTFGARPVSGEYRRETNGYHHTGNMGSATPNFQYGSAIGTGAVSDFTNLGSISVPASPARSSSLPFRPRGTSPMRSDFSHSSSSGNGTKEGDSESSTTSFSRFYARTKTSLG</sequence>
<feature type="compositionally biased region" description="Basic and acidic residues" evidence="4">
    <location>
        <begin position="434"/>
        <end position="453"/>
    </location>
</feature>
<feature type="compositionally biased region" description="Polar residues" evidence="4">
    <location>
        <begin position="1000"/>
        <end position="1010"/>
    </location>
</feature>
<feature type="region of interest" description="Disordered" evidence="4">
    <location>
        <begin position="588"/>
        <end position="609"/>
    </location>
</feature>
<dbReference type="PANTHER" id="PTHR31580">
    <property type="entry name" value="FILAMENT-LIKE PLANT PROTEIN 4"/>
    <property type="match status" value="1"/>
</dbReference>
<comment type="similarity">
    <text evidence="1">Belongs to the FPP family.</text>
</comment>
<feature type="compositionally biased region" description="Polar residues" evidence="4">
    <location>
        <begin position="1115"/>
        <end position="1131"/>
    </location>
</feature>
<feature type="region of interest" description="Disordered" evidence="4">
    <location>
        <begin position="1214"/>
        <end position="1272"/>
    </location>
</feature>
<dbReference type="EMBL" id="JBJQOH010000006">
    <property type="protein sequence ID" value="KAL3684591.1"/>
    <property type="molecule type" value="Genomic_DNA"/>
</dbReference>
<feature type="compositionally biased region" description="Low complexity" evidence="4">
    <location>
        <begin position="1140"/>
        <end position="1149"/>
    </location>
</feature>
<feature type="region of interest" description="Disordered" evidence="4">
    <location>
        <begin position="708"/>
        <end position="730"/>
    </location>
</feature>
<dbReference type="Gene3D" id="1.10.287.2610">
    <property type="match status" value="1"/>
</dbReference>
<evidence type="ECO:0000256" key="4">
    <source>
        <dbReference type="SAM" id="MobiDB-lite"/>
    </source>
</evidence>
<evidence type="ECO:0000256" key="1">
    <source>
        <dbReference type="ARBA" id="ARBA00005921"/>
    </source>
</evidence>
<evidence type="ECO:0000256" key="2">
    <source>
        <dbReference type="ARBA" id="ARBA00023054"/>
    </source>
</evidence>
<keyword evidence="6" id="KW-1185">Reference proteome</keyword>
<feature type="compositionally biased region" description="Basic and acidic residues" evidence="4">
    <location>
        <begin position="1105"/>
        <end position="1114"/>
    </location>
</feature>
<feature type="coiled-coil region" evidence="3">
    <location>
        <begin position="201"/>
        <end position="352"/>
    </location>
</feature>
<feature type="region of interest" description="Disordered" evidence="4">
    <location>
        <begin position="417"/>
        <end position="453"/>
    </location>
</feature>
<accession>A0ABD3H0Y4</accession>
<protein>
    <submittedName>
        <fullName evidence="5">Uncharacterized protein</fullName>
    </submittedName>
</protein>
<dbReference type="SUPFAM" id="SSF57997">
    <property type="entry name" value="Tropomyosin"/>
    <property type="match status" value="1"/>
</dbReference>
<evidence type="ECO:0000313" key="5">
    <source>
        <dbReference type="EMBL" id="KAL3684591.1"/>
    </source>
</evidence>
<feature type="compositionally biased region" description="Basic and acidic residues" evidence="4">
    <location>
        <begin position="595"/>
        <end position="609"/>
    </location>
</feature>
<dbReference type="InterPro" id="IPR008587">
    <property type="entry name" value="FPP_plant"/>
</dbReference>
<feature type="compositionally biased region" description="Low complexity" evidence="4">
    <location>
        <begin position="124"/>
        <end position="133"/>
    </location>
</feature>
<keyword evidence="2 3" id="KW-0175">Coiled coil</keyword>
<reference evidence="5 6" key="1">
    <citation type="submission" date="2024-09" db="EMBL/GenBank/DDBJ databases">
        <title>Chromosome-scale assembly of Riccia sorocarpa.</title>
        <authorList>
            <person name="Paukszto L."/>
        </authorList>
    </citation>
    <scope>NUCLEOTIDE SEQUENCE [LARGE SCALE GENOMIC DNA]</scope>
    <source>
        <strain evidence="5">LP-2024</strain>
        <tissue evidence="5">Aerial parts of the thallus</tissue>
    </source>
</reference>
<organism evidence="5 6">
    <name type="scientific">Riccia sorocarpa</name>
    <dbReference type="NCBI Taxonomy" id="122646"/>
    <lineage>
        <taxon>Eukaryota</taxon>
        <taxon>Viridiplantae</taxon>
        <taxon>Streptophyta</taxon>
        <taxon>Embryophyta</taxon>
        <taxon>Marchantiophyta</taxon>
        <taxon>Marchantiopsida</taxon>
        <taxon>Marchantiidae</taxon>
        <taxon>Marchantiales</taxon>
        <taxon>Ricciaceae</taxon>
        <taxon>Riccia</taxon>
    </lineage>
</organism>
<dbReference type="Pfam" id="PF05911">
    <property type="entry name" value="FPP"/>
    <property type="match status" value="1"/>
</dbReference>
<feature type="region of interest" description="Disordered" evidence="4">
    <location>
        <begin position="103"/>
        <end position="135"/>
    </location>
</feature>
<feature type="region of interest" description="Disordered" evidence="4">
    <location>
        <begin position="1000"/>
        <end position="1020"/>
    </location>
</feature>
<evidence type="ECO:0000313" key="6">
    <source>
        <dbReference type="Proteomes" id="UP001633002"/>
    </source>
</evidence>
<feature type="compositionally biased region" description="Polar residues" evidence="4">
    <location>
        <begin position="1254"/>
        <end position="1272"/>
    </location>
</feature>
<dbReference type="AlphaFoldDB" id="A0ABD3H0Y4"/>